<sequence length="387" mass="39622">MYGRAPAQQQTRPAPYAPPQQPQQQQAESGFRDPMQQAALEQLLRTIAERAALMETKDIVALTAVFTAACAGAGGGGSGAPSGSSSSGGGVEYPATVPQGELVPQAVDPATFAGDTSLDPGLGLDGQVVGGTGGDTADLLQLLSSAEQQLQQQLLQSQPQAPAVPLPSLQEVVGTLKSVKVSARTNVKSIAGAISNILRASDTLAATAVGPDGVNHVMKALSITRCYTAAEGIDLTATVTEVEPEAGINSGRCYAFTVFKINVPPKAGGPLCAAGVGRTDPQPRFVRPPELQTELRVSGSGMAGPVAGAVAKALREDKEVVITSVGPASVAKSVEALALARSYVRANGLELCFYPGFETIIFQGTGPGAGEQRCSVRIHAWPETAAI</sequence>
<evidence type="ECO:0000313" key="3">
    <source>
        <dbReference type="EMBL" id="CAD8347915.1"/>
    </source>
</evidence>
<feature type="region of interest" description="Disordered" evidence="2">
    <location>
        <begin position="1"/>
        <end position="34"/>
    </location>
</feature>
<proteinExistence type="predicted"/>
<evidence type="ECO:0000256" key="2">
    <source>
        <dbReference type="SAM" id="MobiDB-lite"/>
    </source>
</evidence>
<dbReference type="Pfam" id="PF04232">
    <property type="entry name" value="SpoVS"/>
    <property type="match status" value="2"/>
</dbReference>
<feature type="compositionally biased region" description="Low complexity" evidence="2">
    <location>
        <begin position="1"/>
        <end position="14"/>
    </location>
</feature>
<feature type="region of interest" description="Disordered" evidence="2">
    <location>
        <begin position="73"/>
        <end position="95"/>
    </location>
</feature>
<gene>
    <name evidence="3" type="ORF">PBAH0796_LOCUS3654</name>
</gene>
<evidence type="ECO:0000256" key="1">
    <source>
        <dbReference type="ARBA" id="ARBA00022884"/>
    </source>
</evidence>
<feature type="compositionally biased region" description="Gly residues" evidence="2">
    <location>
        <begin position="73"/>
        <end position="91"/>
    </location>
</feature>
<dbReference type="PANTHER" id="PTHR35331">
    <property type="entry name" value="STAGE V SPORULATION PROTEIN S"/>
    <property type="match status" value="1"/>
</dbReference>
<dbReference type="PANTHER" id="PTHR35331:SF1">
    <property type="entry name" value="STAGE V SPORULATION PROTEIN S"/>
    <property type="match status" value="1"/>
</dbReference>
<name>A0A7R9ZZ95_9DINO</name>
<keyword evidence="1" id="KW-0694">RNA-binding</keyword>
<accession>A0A7R9ZZ95</accession>
<dbReference type="EMBL" id="HBEG01006143">
    <property type="protein sequence ID" value="CAD8347915.1"/>
    <property type="molecule type" value="Transcribed_RNA"/>
</dbReference>
<dbReference type="Gene3D" id="3.30.110.20">
    <property type="entry name" value="Alba-like domain"/>
    <property type="match status" value="2"/>
</dbReference>
<dbReference type="InterPro" id="IPR007347">
    <property type="entry name" value="SpoVS"/>
</dbReference>
<dbReference type="InterPro" id="IPR036882">
    <property type="entry name" value="Alba-like_dom_sf"/>
</dbReference>
<dbReference type="AlphaFoldDB" id="A0A7R9ZZ95"/>
<reference evidence="3" key="1">
    <citation type="submission" date="2021-01" db="EMBL/GenBank/DDBJ databases">
        <authorList>
            <person name="Corre E."/>
            <person name="Pelletier E."/>
            <person name="Niang G."/>
            <person name="Scheremetjew M."/>
            <person name="Finn R."/>
            <person name="Kale V."/>
            <person name="Holt S."/>
            <person name="Cochrane G."/>
            <person name="Meng A."/>
            <person name="Brown T."/>
            <person name="Cohen L."/>
        </authorList>
    </citation>
    <scope>NUCLEOTIDE SEQUENCE</scope>
    <source>
        <strain evidence="3">Pbaha01</strain>
    </source>
</reference>
<protein>
    <submittedName>
        <fullName evidence="3">Uncharacterized protein</fullName>
    </submittedName>
</protein>
<organism evidence="3">
    <name type="scientific">Pyrodinium bahamense</name>
    <dbReference type="NCBI Taxonomy" id="73915"/>
    <lineage>
        <taxon>Eukaryota</taxon>
        <taxon>Sar</taxon>
        <taxon>Alveolata</taxon>
        <taxon>Dinophyceae</taxon>
        <taxon>Gonyaulacales</taxon>
        <taxon>Pyrocystaceae</taxon>
        <taxon>Pyrodinium</taxon>
    </lineage>
</organism>
<dbReference type="GO" id="GO:0003723">
    <property type="term" value="F:RNA binding"/>
    <property type="evidence" value="ECO:0007669"/>
    <property type="project" value="UniProtKB-KW"/>
</dbReference>